<proteinExistence type="inferred from homology"/>
<dbReference type="Proteomes" id="UP000694843">
    <property type="component" value="Unplaced"/>
</dbReference>
<dbReference type="PANTHER" id="PTHR31102:SF1">
    <property type="entry name" value="CATION_H+ EXCHANGER DOMAIN-CONTAINING PROTEIN"/>
    <property type="match status" value="1"/>
</dbReference>
<protein>
    <submittedName>
        <fullName evidence="4">Sodium/hydrogen exchanger 9B2-like</fullName>
    </submittedName>
</protein>
<gene>
    <name evidence="4" type="primary">LOC108673674</name>
</gene>
<feature type="transmembrane region" description="Helical" evidence="2">
    <location>
        <begin position="39"/>
        <end position="60"/>
    </location>
</feature>
<keyword evidence="2" id="KW-1133">Transmembrane helix</keyword>
<keyword evidence="2" id="KW-0812">Transmembrane</keyword>
<dbReference type="GO" id="GO:0098662">
    <property type="term" value="P:inorganic cation transmembrane transport"/>
    <property type="evidence" value="ECO:0007669"/>
    <property type="project" value="TreeGrafter"/>
</dbReference>
<dbReference type="KEGG" id="hazt:108673674"/>
<keyword evidence="2" id="KW-0472">Membrane</keyword>
<dbReference type="OrthoDB" id="423807at2759"/>
<keyword evidence="3" id="KW-1185">Reference proteome</keyword>
<dbReference type="AlphaFoldDB" id="A0A8B7NVR3"/>
<comment type="similarity">
    <text evidence="1">Belongs to the monovalent cation:proton antiporter 1 (CPA1) transporter (TC 2.A.36) family.</text>
</comment>
<dbReference type="InterPro" id="IPR051843">
    <property type="entry name" value="CPA1_transporter"/>
</dbReference>
<feature type="non-terminal residue" evidence="4">
    <location>
        <position position="101"/>
    </location>
</feature>
<evidence type="ECO:0000256" key="1">
    <source>
        <dbReference type="ARBA" id="ARBA00007367"/>
    </source>
</evidence>
<name>A0A8B7NVR3_HYAAZ</name>
<evidence type="ECO:0000256" key="2">
    <source>
        <dbReference type="SAM" id="Phobius"/>
    </source>
</evidence>
<organism evidence="3 4">
    <name type="scientific">Hyalella azteca</name>
    <name type="common">Amphipod</name>
    <dbReference type="NCBI Taxonomy" id="294128"/>
    <lineage>
        <taxon>Eukaryota</taxon>
        <taxon>Metazoa</taxon>
        <taxon>Ecdysozoa</taxon>
        <taxon>Arthropoda</taxon>
        <taxon>Crustacea</taxon>
        <taxon>Multicrustacea</taxon>
        <taxon>Malacostraca</taxon>
        <taxon>Eumalacostraca</taxon>
        <taxon>Peracarida</taxon>
        <taxon>Amphipoda</taxon>
        <taxon>Senticaudata</taxon>
        <taxon>Talitrida</taxon>
        <taxon>Talitroidea</taxon>
        <taxon>Hyalellidae</taxon>
        <taxon>Hyalella</taxon>
    </lineage>
</organism>
<feature type="transmembrane region" description="Helical" evidence="2">
    <location>
        <begin position="81"/>
        <end position="100"/>
    </location>
</feature>
<dbReference type="OMA" id="QFRITAC"/>
<sequence>MELRTVGLGVALLLISMTSRALSTFFTMLGSGLNIRERFFVAIAWLPKATVQIALGSTALDYAIRYGADVGDVALAKQVQTFSWMMILFAAPVGAIATLAS</sequence>
<dbReference type="PANTHER" id="PTHR31102">
    <property type="match status" value="1"/>
</dbReference>
<reference evidence="4" key="1">
    <citation type="submission" date="2025-08" db="UniProtKB">
        <authorList>
            <consortium name="RefSeq"/>
        </authorList>
    </citation>
    <scope>IDENTIFICATION</scope>
    <source>
        <tissue evidence="4">Whole organism</tissue>
    </source>
</reference>
<dbReference type="GeneID" id="108673674"/>
<evidence type="ECO:0000313" key="4">
    <source>
        <dbReference type="RefSeq" id="XP_018017021.1"/>
    </source>
</evidence>
<dbReference type="RefSeq" id="XP_018017021.1">
    <property type="nucleotide sequence ID" value="XM_018161532.1"/>
</dbReference>
<accession>A0A8B7NVR3</accession>
<evidence type="ECO:0000313" key="3">
    <source>
        <dbReference type="Proteomes" id="UP000694843"/>
    </source>
</evidence>